<dbReference type="GO" id="GO:0050839">
    <property type="term" value="F:cell adhesion molecule binding"/>
    <property type="evidence" value="ECO:0007669"/>
    <property type="project" value="TreeGrafter"/>
</dbReference>
<evidence type="ECO:0000313" key="3">
    <source>
        <dbReference type="EMBL" id="VDP76774.1"/>
    </source>
</evidence>
<evidence type="ECO:0000259" key="2">
    <source>
        <dbReference type="PROSITE" id="PS51145"/>
    </source>
</evidence>
<dbReference type="OrthoDB" id="418634at2759"/>
<dbReference type="InterPro" id="IPR000906">
    <property type="entry name" value="ZU5_dom"/>
</dbReference>
<dbReference type="InterPro" id="IPR027417">
    <property type="entry name" value="P-loop_NTPase"/>
</dbReference>
<evidence type="ECO:0000313" key="4">
    <source>
        <dbReference type="Proteomes" id="UP000272942"/>
    </source>
</evidence>
<dbReference type="Proteomes" id="UP000272942">
    <property type="component" value="Unassembled WGS sequence"/>
</dbReference>
<evidence type="ECO:0000256" key="1">
    <source>
        <dbReference type="SAM" id="MobiDB-lite"/>
    </source>
</evidence>
<feature type="compositionally biased region" description="Low complexity" evidence="1">
    <location>
        <begin position="109"/>
        <end position="120"/>
    </location>
</feature>
<dbReference type="AlphaFoldDB" id="A0A183AFY7"/>
<dbReference type="SMART" id="SM00218">
    <property type="entry name" value="ZU5"/>
    <property type="match status" value="1"/>
</dbReference>
<feature type="region of interest" description="Disordered" evidence="1">
    <location>
        <begin position="290"/>
        <end position="321"/>
    </location>
</feature>
<feature type="domain" description="ZU5" evidence="2">
    <location>
        <begin position="562"/>
        <end position="689"/>
    </location>
</feature>
<dbReference type="PANTHER" id="PTHR13865">
    <property type="entry name" value="TIGHT JUNCTION PROTEIN"/>
    <property type="match status" value="1"/>
</dbReference>
<reference evidence="5" key="1">
    <citation type="submission" date="2016-06" db="UniProtKB">
        <authorList>
            <consortium name="WormBaseParasite"/>
        </authorList>
    </citation>
    <scope>IDENTIFICATION</scope>
</reference>
<name>A0A183AFY7_9TREM</name>
<organism evidence="5">
    <name type="scientific">Echinostoma caproni</name>
    <dbReference type="NCBI Taxonomy" id="27848"/>
    <lineage>
        <taxon>Eukaryota</taxon>
        <taxon>Metazoa</taxon>
        <taxon>Spiralia</taxon>
        <taxon>Lophotrochozoa</taxon>
        <taxon>Platyhelminthes</taxon>
        <taxon>Trematoda</taxon>
        <taxon>Digenea</taxon>
        <taxon>Plagiorchiida</taxon>
        <taxon>Echinostomata</taxon>
        <taxon>Echinostomatoidea</taxon>
        <taxon>Echinostomatidae</taxon>
        <taxon>Echinostoma</taxon>
    </lineage>
</organism>
<dbReference type="WBParaSite" id="ECPE_0000588501-mRNA-1">
    <property type="protein sequence ID" value="ECPE_0000588501-mRNA-1"/>
    <property type="gene ID" value="ECPE_0000588501"/>
</dbReference>
<protein>
    <submittedName>
        <fullName evidence="5">ZU5 domain-containing protein</fullName>
    </submittedName>
</protein>
<keyword evidence="4" id="KW-1185">Reference proteome</keyword>
<dbReference type="Pfam" id="PF00791">
    <property type="entry name" value="ZU5"/>
    <property type="match status" value="1"/>
</dbReference>
<feature type="region of interest" description="Disordered" evidence="1">
    <location>
        <begin position="109"/>
        <end position="128"/>
    </location>
</feature>
<dbReference type="GO" id="GO:0005923">
    <property type="term" value="C:bicellular tight junction"/>
    <property type="evidence" value="ECO:0007669"/>
    <property type="project" value="TreeGrafter"/>
</dbReference>
<dbReference type="GO" id="GO:0045216">
    <property type="term" value="P:cell-cell junction organization"/>
    <property type="evidence" value="ECO:0007669"/>
    <property type="project" value="TreeGrafter"/>
</dbReference>
<feature type="compositionally biased region" description="Basic and acidic residues" evidence="1">
    <location>
        <begin position="343"/>
        <end position="358"/>
    </location>
</feature>
<feature type="region of interest" description="Disordered" evidence="1">
    <location>
        <begin position="655"/>
        <end position="701"/>
    </location>
</feature>
<dbReference type="PANTHER" id="PTHR13865:SF28">
    <property type="entry name" value="POLYCHAETOID, ISOFORM O"/>
    <property type="match status" value="1"/>
</dbReference>
<proteinExistence type="predicted"/>
<evidence type="ECO:0000313" key="5">
    <source>
        <dbReference type="WBParaSite" id="ECPE_0000588501-mRNA-1"/>
    </source>
</evidence>
<dbReference type="GO" id="GO:0005886">
    <property type="term" value="C:plasma membrane"/>
    <property type="evidence" value="ECO:0007669"/>
    <property type="project" value="TreeGrafter"/>
</dbReference>
<gene>
    <name evidence="3" type="ORF">ECPE_LOCUS5872</name>
</gene>
<dbReference type="PROSITE" id="PS51145">
    <property type="entry name" value="ZU5"/>
    <property type="match status" value="1"/>
</dbReference>
<dbReference type="Gene3D" id="3.40.50.300">
    <property type="entry name" value="P-loop containing nucleotide triphosphate hydrolases"/>
    <property type="match status" value="1"/>
</dbReference>
<feature type="region of interest" description="Disordered" evidence="1">
    <location>
        <begin position="336"/>
        <end position="448"/>
    </location>
</feature>
<sequence length="747" mass="82140">MEMLLGPRHFAKAFKVYPTHSSLGVIPNWQRAEEILLEEDRRFPGRSNLISLPPYERVIQISAYPLPRPVVIYGPLAALACRKLVQTSGTFGAARFEVPPVNAAAATATATANAPAGPGASSETARTDEVTTGVIRLSAIKRAMSEHGSHCLLDLNLTAVSRLILLGIPPIVILISPTSREQLRAVLEQYWDLDKTSPALLRPRKPLRKRAEVKELAEKLWKDVMHLRHFKSHLLTDTAPLIPANGQSQTFSEVDWLQNLIAVIMHQQNQPVWIGEETQLAQDLLEKAAKQEEPDQAAFKEPPMKDGTAEKPSGPSPSLSNELEQINRLTTQLTLLNEQNNEAMRDTSKPAPDARRNESIPARPVAGIRSEKHTPPGTMRQIPIGKNFTDRWPPSPQFRPPPTVDPDETDASWASDLPQPPDEVTITSPRSNTENKPGMDKTDSTIFNAPGSSDKIVIQRMPTNFLLDAFGICVHATMDDSPLSTHRTITIEEVADAATLTSPRGAEMHMSGCPSGWNTSRVVCTSRSSTLERTNTLDLGSLEERHSTVSSVPFTASKSILAECAGEFGQDGGALELPEHQVRLFIPPGALPIHPPTRRLFLRVYASDPNRGPQLPNQSPALSQRLVSPLVMCGPRGLRFRIPVELTVPRYHVESDFDSESDVSQRSRSGHTPRITLLHTSSFSTSTSADEDYSSAEQPKTDMSKTHYATWHEIPLVQPNQLPVPTGDGGIKSVIRNSTICISIDHF</sequence>
<dbReference type="EMBL" id="UZAN01042783">
    <property type="protein sequence ID" value="VDP76774.1"/>
    <property type="molecule type" value="Genomic_DNA"/>
</dbReference>
<accession>A0A183AFY7</accession>
<dbReference type="GO" id="GO:0098609">
    <property type="term" value="P:cell-cell adhesion"/>
    <property type="evidence" value="ECO:0007669"/>
    <property type="project" value="TreeGrafter"/>
</dbReference>
<feature type="compositionally biased region" description="Pro residues" evidence="1">
    <location>
        <begin position="393"/>
        <end position="404"/>
    </location>
</feature>
<dbReference type="Gene3D" id="2.60.220.30">
    <property type="match status" value="1"/>
</dbReference>
<reference evidence="3 4" key="2">
    <citation type="submission" date="2018-11" db="EMBL/GenBank/DDBJ databases">
        <authorList>
            <consortium name="Pathogen Informatics"/>
        </authorList>
    </citation>
    <scope>NUCLEOTIDE SEQUENCE [LARGE SCALE GENOMIC DNA]</scope>
    <source>
        <strain evidence="3 4">Egypt</strain>
    </source>
</reference>
<dbReference type="GO" id="GO:0150105">
    <property type="term" value="P:protein localization to cell-cell junction"/>
    <property type="evidence" value="ECO:0007669"/>
    <property type="project" value="TreeGrafter"/>
</dbReference>
<feature type="compositionally biased region" description="Polar residues" evidence="1">
    <location>
        <begin position="425"/>
        <end position="435"/>
    </location>
</feature>